<dbReference type="PANTHER" id="PTHR22789:SF0">
    <property type="entry name" value="3-OXO-TETRONATE 4-PHOSPHATE DECARBOXYLASE-RELATED"/>
    <property type="match status" value="1"/>
</dbReference>
<dbReference type="InterPro" id="IPR001303">
    <property type="entry name" value="Aldolase_II/adducin_N"/>
</dbReference>
<dbReference type="InterPro" id="IPR017714">
    <property type="entry name" value="MethylthioRu-1-P_deHdtase_MtnB"/>
</dbReference>
<dbReference type="RefSeq" id="WP_008483375.1">
    <property type="nucleotide sequence ID" value="NZ_AMRI01000005.1"/>
</dbReference>
<feature type="binding site" evidence="6">
    <location>
        <position position="95"/>
    </location>
    <ligand>
        <name>Zn(2+)</name>
        <dbReference type="ChEBI" id="CHEBI:29105"/>
    </ligand>
</feature>
<dbReference type="eggNOG" id="COG0235">
    <property type="taxonomic scope" value="Bacteria"/>
</dbReference>
<evidence type="ECO:0000256" key="3">
    <source>
        <dbReference type="ARBA" id="ARBA00022833"/>
    </source>
</evidence>
<gene>
    <name evidence="6" type="primary">mtnB</name>
    <name evidence="8" type="ORF">B3C1_05140</name>
</gene>
<comment type="caution">
    <text evidence="8">The sequence shown here is derived from an EMBL/GenBank/DDBJ whole genome shotgun (WGS) entry which is preliminary data.</text>
</comment>
<dbReference type="GO" id="GO:0019509">
    <property type="term" value="P:L-methionine salvage from methylthioadenosine"/>
    <property type="evidence" value="ECO:0007669"/>
    <property type="project" value="UniProtKB-UniRule"/>
</dbReference>
<dbReference type="GO" id="GO:0046570">
    <property type="term" value="F:methylthioribulose 1-phosphate dehydratase activity"/>
    <property type="evidence" value="ECO:0007669"/>
    <property type="project" value="UniProtKB-UniRule"/>
</dbReference>
<keyword evidence="3 6" id="KW-0862">Zinc</keyword>
<comment type="function">
    <text evidence="6">Catalyzes the dehydration of methylthioribulose-1-phosphate (MTRu-1-P) into 2,3-diketo-5-methylthiopentyl-1-phosphate (DK-MTP-1-P).</text>
</comment>
<dbReference type="NCBIfam" id="TIGR03328">
    <property type="entry name" value="salvage_mtnB"/>
    <property type="match status" value="1"/>
</dbReference>
<dbReference type="SUPFAM" id="SSF53639">
    <property type="entry name" value="AraD/HMP-PK domain-like"/>
    <property type="match status" value="1"/>
</dbReference>
<evidence type="ECO:0000256" key="6">
    <source>
        <dbReference type="HAMAP-Rule" id="MF_01677"/>
    </source>
</evidence>
<dbReference type="NCBIfam" id="NF006672">
    <property type="entry name" value="PRK09220.1"/>
    <property type="match status" value="1"/>
</dbReference>
<dbReference type="OrthoDB" id="9805559at2"/>
<evidence type="ECO:0000256" key="2">
    <source>
        <dbReference type="ARBA" id="ARBA00022723"/>
    </source>
</evidence>
<comment type="pathway">
    <text evidence="6">Amino-acid biosynthesis; L-methionine biosynthesis via salvage pathway; L-methionine from S-methyl-5-thio-alpha-D-ribose 1-phosphate: step 2/6.</text>
</comment>
<dbReference type="HAMAP" id="MF_01677">
    <property type="entry name" value="Salvage_MtnB"/>
    <property type="match status" value="1"/>
</dbReference>
<dbReference type="InterPro" id="IPR036409">
    <property type="entry name" value="Aldolase_II/adducin_N_sf"/>
</dbReference>
<dbReference type="GO" id="GO:0019323">
    <property type="term" value="P:pentose catabolic process"/>
    <property type="evidence" value="ECO:0007669"/>
    <property type="project" value="TreeGrafter"/>
</dbReference>
<comment type="similarity">
    <text evidence="6">Belongs to the aldolase class II family. MtnB subfamily.</text>
</comment>
<dbReference type="InterPro" id="IPR050197">
    <property type="entry name" value="Aldolase_class_II_sugar_metab"/>
</dbReference>
<keyword evidence="2 6" id="KW-0479">Metal-binding</keyword>
<dbReference type="STRING" id="745411.B3C1_05140"/>
<dbReference type="Gene3D" id="3.40.225.10">
    <property type="entry name" value="Class II aldolase/adducin N-terminal domain"/>
    <property type="match status" value="1"/>
</dbReference>
<accession>K2J075</accession>
<evidence type="ECO:0000313" key="8">
    <source>
        <dbReference type="EMBL" id="EKE76266.1"/>
    </source>
</evidence>
<feature type="binding site" evidence="6">
    <location>
        <position position="93"/>
    </location>
    <ligand>
        <name>Zn(2+)</name>
        <dbReference type="ChEBI" id="CHEBI:29105"/>
    </ligand>
</feature>
<feature type="domain" description="Class II aldolase/adducin N-terminal" evidence="7">
    <location>
        <begin position="8"/>
        <end position="195"/>
    </location>
</feature>
<keyword evidence="5 6" id="KW-0456">Lyase</keyword>
<comment type="cofactor">
    <cofactor evidence="6">
        <name>Zn(2+)</name>
        <dbReference type="ChEBI" id="CHEBI:29105"/>
    </cofactor>
    <text evidence="6">Binds 1 zinc ion per subunit.</text>
</comment>
<dbReference type="AlphaFoldDB" id="K2J075"/>
<keyword evidence="4 6" id="KW-0486">Methionine biosynthesis</keyword>
<dbReference type="EC" id="4.2.1.109" evidence="6"/>
<proteinExistence type="inferred from homology"/>
<dbReference type="Pfam" id="PF00596">
    <property type="entry name" value="Aldolase_II"/>
    <property type="match status" value="1"/>
</dbReference>
<dbReference type="GO" id="GO:0008270">
    <property type="term" value="F:zinc ion binding"/>
    <property type="evidence" value="ECO:0007669"/>
    <property type="project" value="UniProtKB-UniRule"/>
</dbReference>
<reference evidence="8 9" key="1">
    <citation type="journal article" date="2012" name="J. Bacteriol.">
        <title>Genome Sequence of Gallaecimonas xiamenensis Type Strain 3-C-1.</title>
        <authorList>
            <person name="Lai Q."/>
            <person name="Wang L."/>
            <person name="Wang W."/>
            <person name="Shao Z."/>
        </authorList>
    </citation>
    <scope>NUCLEOTIDE SEQUENCE [LARGE SCALE GENOMIC DNA]</scope>
    <source>
        <strain evidence="8 9">3-C-1</strain>
    </source>
</reference>
<evidence type="ECO:0000256" key="1">
    <source>
        <dbReference type="ARBA" id="ARBA00022605"/>
    </source>
</evidence>
<dbReference type="Proteomes" id="UP000006755">
    <property type="component" value="Unassembled WGS sequence"/>
</dbReference>
<keyword evidence="9" id="KW-1185">Reference proteome</keyword>
<dbReference type="GO" id="GO:0005829">
    <property type="term" value="C:cytosol"/>
    <property type="evidence" value="ECO:0007669"/>
    <property type="project" value="TreeGrafter"/>
</dbReference>
<dbReference type="PANTHER" id="PTHR22789">
    <property type="entry name" value="FUCULOSE PHOSPHATE ALDOLASE"/>
    <property type="match status" value="1"/>
</dbReference>
<evidence type="ECO:0000259" key="7">
    <source>
        <dbReference type="SMART" id="SM01007"/>
    </source>
</evidence>
<evidence type="ECO:0000313" key="9">
    <source>
        <dbReference type="Proteomes" id="UP000006755"/>
    </source>
</evidence>
<comment type="catalytic activity">
    <reaction evidence="6">
        <text>5-(methylsulfanyl)-D-ribulose 1-phosphate = 5-methylsulfanyl-2,3-dioxopentyl phosphate + H2O</text>
        <dbReference type="Rhea" id="RHEA:15549"/>
        <dbReference type="ChEBI" id="CHEBI:15377"/>
        <dbReference type="ChEBI" id="CHEBI:58548"/>
        <dbReference type="ChEBI" id="CHEBI:58828"/>
        <dbReference type="EC" id="4.2.1.109"/>
    </reaction>
</comment>
<protein>
    <recommendedName>
        <fullName evidence="6">Methylthioribulose-1-phosphate dehydratase</fullName>
        <shortName evidence="6">MTRu-1-P dehydratase</shortName>
        <ecNumber evidence="6">4.2.1.109</ecNumber>
    </recommendedName>
</protein>
<keyword evidence="1 6" id="KW-0028">Amino-acid biosynthesis</keyword>
<dbReference type="GO" id="GO:0016832">
    <property type="term" value="F:aldehyde-lyase activity"/>
    <property type="evidence" value="ECO:0007669"/>
    <property type="project" value="TreeGrafter"/>
</dbReference>
<organism evidence="8 9">
    <name type="scientific">Gallaecimonas xiamenensis 3-C-1</name>
    <dbReference type="NCBI Taxonomy" id="745411"/>
    <lineage>
        <taxon>Bacteria</taxon>
        <taxon>Pseudomonadati</taxon>
        <taxon>Pseudomonadota</taxon>
        <taxon>Gammaproteobacteria</taxon>
        <taxon>Enterobacterales</taxon>
        <taxon>Gallaecimonadaceae</taxon>
        <taxon>Gallaecimonas</taxon>
    </lineage>
</organism>
<dbReference type="SMART" id="SM01007">
    <property type="entry name" value="Aldolase_II"/>
    <property type="match status" value="1"/>
</dbReference>
<dbReference type="UniPathway" id="UPA00904">
    <property type="reaction ID" value="UER00875"/>
</dbReference>
<dbReference type="EMBL" id="AMRI01000005">
    <property type="protein sequence ID" value="EKE76266.1"/>
    <property type="molecule type" value="Genomic_DNA"/>
</dbReference>
<sequence>MSQPGLISTLLHYCNEAAARHWLPATGGNLSVRLDAERCLITASGVDKAKLGEQDLVTVNLAGQVLAGPKPSAETLVHCALYGADPGIQAVFHTHSVASTLLSRRTEGDSLWLTGYEMQKAIKGVTSHLEPLEIPCFDNSQDMPALAAQIRQRYLDKPFVGGLLLKGHGLYAFGDSPQEAWRHLEGLEFLLQCEWEYRR</sequence>
<evidence type="ECO:0000256" key="4">
    <source>
        <dbReference type="ARBA" id="ARBA00023167"/>
    </source>
</evidence>
<name>K2J075_9GAMM</name>
<evidence type="ECO:0000256" key="5">
    <source>
        <dbReference type="ARBA" id="ARBA00023239"/>
    </source>
</evidence>